<name>D5GM76_TUBMM</name>
<dbReference type="Proteomes" id="UP000006911">
    <property type="component" value="Unassembled WGS sequence"/>
</dbReference>
<dbReference type="HOGENOM" id="CLU_1846569_0_0_1"/>
<dbReference type="KEGG" id="tml:GSTUM_00010557001"/>
<dbReference type="InParanoid" id="D5GM76"/>
<dbReference type="EMBL" id="FN430352">
    <property type="protein sequence ID" value="CAZ85619.1"/>
    <property type="molecule type" value="Genomic_DNA"/>
</dbReference>
<reference evidence="3 4" key="1">
    <citation type="journal article" date="2010" name="Nature">
        <title>Perigord black truffle genome uncovers evolutionary origins and mechanisms of symbiosis.</title>
        <authorList>
            <person name="Martin F."/>
            <person name="Kohler A."/>
            <person name="Murat C."/>
            <person name="Balestrini R."/>
            <person name="Coutinho P.M."/>
            <person name="Jaillon O."/>
            <person name="Montanini B."/>
            <person name="Morin E."/>
            <person name="Noel B."/>
            <person name="Percudani R."/>
            <person name="Porcel B."/>
            <person name="Rubini A."/>
            <person name="Amicucci A."/>
            <person name="Amselem J."/>
            <person name="Anthouard V."/>
            <person name="Arcioni S."/>
            <person name="Artiguenave F."/>
            <person name="Aury J.M."/>
            <person name="Ballario P."/>
            <person name="Bolchi A."/>
            <person name="Brenna A."/>
            <person name="Brun A."/>
            <person name="Buee M."/>
            <person name="Cantarel B."/>
            <person name="Chevalier G."/>
            <person name="Couloux A."/>
            <person name="Da Silva C."/>
            <person name="Denoeud F."/>
            <person name="Duplessis S."/>
            <person name="Ghignone S."/>
            <person name="Hilselberger B."/>
            <person name="Iotti M."/>
            <person name="Marcais B."/>
            <person name="Mello A."/>
            <person name="Miranda M."/>
            <person name="Pacioni G."/>
            <person name="Quesneville H."/>
            <person name="Riccioni C."/>
            <person name="Ruotolo R."/>
            <person name="Splivallo R."/>
            <person name="Stocchi V."/>
            <person name="Tisserant E."/>
            <person name="Viscomi A.R."/>
            <person name="Zambonelli A."/>
            <person name="Zampieri E."/>
            <person name="Henrissat B."/>
            <person name="Lebrun M.H."/>
            <person name="Paolocci F."/>
            <person name="Bonfante P."/>
            <person name="Ottonello S."/>
            <person name="Wincker P."/>
        </authorList>
    </citation>
    <scope>NUCLEOTIDE SEQUENCE [LARGE SCALE GENOMIC DNA]</scope>
    <source>
        <strain evidence="3 4">Mel28</strain>
    </source>
</reference>
<dbReference type="GeneID" id="9187403"/>
<evidence type="ECO:0000256" key="1">
    <source>
        <dbReference type="SAM" id="MobiDB-lite"/>
    </source>
</evidence>
<organism evidence="3 4">
    <name type="scientific">Tuber melanosporum (strain Mel28)</name>
    <name type="common">Perigord black truffle</name>
    <dbReference type="NCBI Taxonomy" id="656061"/>
    <lineage>
        <taxon>Eukaryota</taxon>
        <taxon>Fungi</taxon>
        <taxon>Dikarya</taxon>
        <taxon>Ascomycota</taxon>
        <taxon>Pezizomycotina</taxon>
        <taxon>Pezizomycetes</taxon>
        <taxon>Pezizales</taxon>
        <taxon>Tuberaceae</taxon>
        <taxon>Tuber</taxon>
    </lineage>
</organism>
<feature type="chain" id="PRO_5003072210" evidence="2">
    <location>
        <begin position="30"/>
        <end position="139"/>
    </location>
</feature>
<dbReference type="RefSeq" id="XP_002841428.1">
    <property type="nucleotide sequence ID" value="XM_002841382.1"/>
</dbReference>
<proteinExistence type="predicted"/>
<keyword evidence="2" id="KW-0732">Signal</keyword>
<evidence type="ECO:0000313" key="3">
    <source>
        <dbReference type="EMBL" id="CAZ85619.1"/>
    </source>
</evidence>
<protein>
    <submittedName>
        <fullName evidence="3">(Perigord truffle) hypothetical protein</fullName>
    </submittedName>
</protein>
<keyword evidence="4" id="KW-1185">Reference proteome</keyword>
<accession>D5GM76</accession>
<gene>
    <name evidence="3" type="ORF">GSTUM_00010557001</name>
</gene>
<evidence type="ECO:0000313" key="4">
    <source>
        <dbReference type="Proteomes" id="UP000006911"/>
    </source>
</evidence>
<sequence>MIPTFLRVPFFFFFFLSTKPLFQISTVLALVHFTPPPRPSIHTPPPYVGQVLHLFWFQQHKRNLHTHKHTRPHRKEKKRKKRRRRKKRGTKKMEHKVNTNTRTVQPLSYGVHRPEGIEKKGRQDERCCGLYHRWVLLLP</sequence>
<feature type="compositionally biased region" description="Basic residues" evidence="1">
    <location>
        <begin position="64"/>
        <end position="90"/>
    </location>
</feature>
<evidence type="ECO:0000256" key="2">
    <source>
        <dbReference type="SAM" id="SignalP"/>
    </source>
</evidence>
<feature type="signal peptide" evidence="2">
    <location>
        <begin position="1"/>
        <end position="29"/>
    </location>
</feature>
<dbReference type="AlphaFoldDB" id="D5GM76"/>
<feature type="region of interest" description="Disordered" evidence="1">
    <location>
        <begin position="64"/>
        <end position="100"/>
    </location>
</feature>